<sequence length="59" mass="7144">VELSHQVIDTCFRLVNEPLVMFDDFITRDKTSMRYQTHDQLKQKAVVRSFRKLSSDWRK</sequence>
<accession>A0AAP5J539</accession>
<name>A0AAP5J539_STREE</name>
<organism evidence="1 2">
    <name type="scientific">Streptococcus pneumoniae</name>
    <dbReference type="NCBI Taxonomy" id="1313"/>
    <lineage>
        <taxon>Bacteria</taxon>
        <taxon>Bacillati</taxon>
        <taxon>Bacillota</taxon>
        <taxon>Bacilli</taxon>
        <taxon>Lactobacillales</taxon>
        <taxon>Streptococcaceae</taxon>
        <taxon>Streptococcus</taxon>
    </lineage>
</organism>
<comment type="caution">
    <text evidence="1">The sequence shown here is derived from an EMBL/GenBank/DDBJ whole genome shotgun (WGS) entry which is preliminary data.</text>
</comment>
<evidence type="ECO:0000313" key="1">
    <source>
        <dbReference type="EMBL" id="MDS8037503.1"/>
    </source>
</evidence>
<proteinExistence type="predicted"/>
<dbReference type="AlphaFoldDB" id="A0AAP5J539"/>
<feature type="non-terminal residue" evidence="1">
    <location>
        <position position="1"/>
    </location>
</feature>
<dbReference type="EMBL" id="JAVPGZ010000005">
    <property type="protein sequence ID" value="MDS8037503.1"/>
    <property type="molecule type" value="Genomic_DNA"/>
</dbReference>
<dbReference type="Proteomes" id="UP001184693">
    <property type="component" value="Unassembled WGS sequence"/>
</dbReference>
<gene>
    <name evidence="1" type="ORF">RLG82_00190</name>
</gene>
<evidence type="ECO:0000313" key="2">
    <source>
        <dbReference type="Proteomes" id="UP001184693"/>
    </source>
</evidence>
<protein>
    <submittedName>
        <fullName evidence="1">Uncharacterized protein</fullName>
    </submittedName>
</protein>
<reference evidence="1" key="1">
    <citation type="submission" date="2023-06" db="EMBL/GenBank/DDBJ databases">
        <title>PCVPA Blantyre Malawi Pneumococcal carriage surveillance isolates.</title>
        <authorList>
            <person name="Obolski U."/>
            <person name="Swarthout T.D."/>
            <person name="Kalizang'Oma A."/>
            <person name="Mwalukomo T.S."/>
            <person name="Cave R."/>
            <person name="Brown C."/>
            <person name="Cornick J."/>
            <person name="Kamng'Ona A."/>
            <person name="Msefula J."/>
            <person name="French N."/>
            <person name="Hyderman R."/>
        </authorList>
    </citation>
    <scope>NUCLEOTIDE SEQUENCE</scope>
    <source>
        <strain evidence="1">BVY8TH</strain>
    </source>
</reference>